<dbReference type="AlphaFoldDB" id="A0A8T0Y1J1"/>
<protein>
    <submittedName>
        <fullName evidence="2">Uncharacterized protein</fullName>
    </submittedName>
</protein>
<sequence length="70" mass="8500">MAYSPEQYQTNKERIKAAQKRYNQRTRETRLGKQKEYDDKNREQIRSRKRKPTSELNQNENILSGQNELN</sequence>
<accession>A0A8T0Y1J1</accession>
<feature type="compositionally biased region" description="Polar residues" evidence="1">
    <location>
        <begin position="54"/>
        <end position="70"/>
    </location>
</feature>
<evidence type="ECO:0000256" key="1">
    <source>
        <dbReference type="SAM" id="MobiDB-lite"/>
    </source>
</evidence>
<dbReference type="Proteomes" id="UP000735874">
    <property type="component" value="Unassembled WGS sequence"/>
</dbReference>
<feature type="compositionally biased region" description="Basic and acidic residues" evidence="1">
    <location>
        <begin position="25"/>
        <end position="46"/>
    </location>
</feature>
<dbReference type="EMBL" id="RCMG01003079">
    <property type="protein sequence ID" value="KAG2803658.1"/>
    <property type="molecule type" value="Genomic_DNA"/>
</dbReference>
<evidence type="ECO:0000313" key="2">
    <source>
        <dbReference type="EMBL" id="KAG2803658.1"/>
    </source>
</evidence>
<feature type="compositionally biased region" description="Polar residues" evidence="1">
    <location>
        <begin position="1"/>
        <end position="10"/>
    </location>
</feature>
<organism evidence="2 3">
    <name type="scientific">Phytophthora cactorum</name>
    <dbReference type="NCBI Taxonomy" id="29920"/>
    <lineage>
        <taxon>Eukaryota</taxon>
        <taxon>Sar</taxon>
        <taxon>Stramenopiles</taxon>
        <taxon>Oomycota</taxon>
        <taxon>Peronosporomycetes</taxon>
        <taxon>Peronosporales</taxon>
        <taxon>Peronosporaceae</taxon>
        <taxon>Phytophthora</taxon>
    </lineage>
</organism>
<evidence type="ECO:0000313" key="3">
    <source>
        <dbReference type="Proteomes" id="UP000735874"/>
    </source>
</evidence>
<gene>
    <name evidence="2" type="ORF">PC113_g24378</name>
</gene>
<comment type="caution">
    <text evidence="2">The sequence shown here is derived from an EMBL/GenBank/DDBJ whole genome shotgun (WGS) entry which is preliminary data.</text>
</comment>
<proteinExistence type="predicted"/>
<feature type="region of interest" description="Disordered" evidence="1">
    <location>
        <begin position="1"/>
        <end position="70"/>
    </location>
</feature>
<reference evidence="2" key="1">
    <citation type="submission" date="2018-10" db="EMBL/GenBank/DDBJ databases">
        <title>Effector identification in a new, highly contiguous assembly of the strawberry crown rot pathogen Phytophthora cactorum.</title>
        <authorList>
            <person name="Armitage A.D."/>
            <person name="Nellist C.F."/>
            <person name="Bates H."/>
            <person name="Vickerstaff R.J."/>
            <person name="Harrison R.J."/>
        </authorList>
    </citation>
    <scope>NUCLEOTIDE SEQUENCE</scope>
    <source>
        <strain evidence="2">15-7</strain>
    </source>
</reference>
<name>A0A8T0Y1J1_9STRA</name>